<dbReference type="InterPro" id="IPR022123">
    <property type="entry name" value="DUF3658"/>
</dbReference>
<comment type="caution">
    <text evidence="3">The sequence shown here is derived from an EMBL/GenBank/DDBJ whole genome shotgun (WGS) entry which is preliminary data.</text>
</comment>
<protein>
    <submittedName>
        <fullName evidence="3">DUF1835 domain-containing protein</fullName>
    </submittedName>
</protein>
<proteinExistence type="predicted"/>
<sequence length="333" mass="39244">MLEDLKKNIHQLSEKDAKTCLYLTLLRLNQLTKIDFPKEEILEEIQNIVETIDHQPPPRTDYNTIHIAGSESTAGSLRVGLEGNHKVIGFWEMFDIGPLWNPSARQEWLQDHINIFDELLEDEFSRKFKQATEELNQIPPHIPVVLWTADNAHEQIFHRYILHHLRNSENEVVLINATKVYQHLSFSNRFKPAYSGEIMPEMLKDIYEKERRNPLSSNARNRLSEEWLHLKQTKHLLRIWKNGEILGVREDYIDEELLYCAQKVQKDFSESEFVKAARIIGEIYGQLEGRFNTAFLEYRLRTLVYQGFFTLKGIPKSMRHYSVRVKNREGENA</sequence>
<dbReference type="Pfam" id="PF08874">
    <property type="entry name" value="DUF1835"/>
    <property type="match status" value="1"/>
</dbReference>
<organism evidence="3 4">
    <name type="scientific">Sutcliffiella horikoshii</name>
    <dbReference type="NCBI Taxonomy" id="79883"/>
    <lineage>
        <taxon>Bacteria</taxon>
        <taxon>Bacillati</taxon>
        <taxon>Bacillota</taxon>
        <taxon>Bacilli</taxon>
        <taxon>Bacillales</taxon>
        <taxon>Bacillaceae</taxon>
        <taxon>Sutcliffiella</taxon>
    </lineage>
</organism>
<evidence type="ECO:0000259" key="1">
    <source>
        <dbReference type="Pfam" id="PF08874"/>
    </source>
</evidence>
<name>A0A5D4SXV3_9BACI</name>
<dbReference type="AlphaFoldDB" id="A0A5D4SXV3"/>
<gene>
    <name evidence="3" type="ORF">FZC76_12960</name>
</gene>
<dbReference type="RefSeq" id="WP_148988606.1">
    <property type="nucleotide sequence ID" value="NZ_VTEV01000005.1"/>
</dbReference>
<evidence type="ECO:0000313" key="4">
    <source>
        <dbReference type="Proteomes" id="UP000322524"/>
    </source>
</evidence>
<accession>A0A5D4SXV3</accession>
<feature type="domain" description="DUF1835" evidence="1">
    <location>
        <begin position="65"/>
        <end position="176"/>
    </location>
</feature>
<feature type="domain" description="DUF3658" evidence="2">
    <location>
        <begin position="211"/>
        <end position="321"/>
    </location>
</feature>
<dbReference type="OrthoDB" id="343110at2"/>
<evidence type="ECO:0000313" key="3">
    <source>
        <dbReference type="EMBL" id="TYS67491.1"/>
    </source>
</evidence>
<dbReference type="Proteomes" id="UP000322524">
    <property type="component" value="Unassembled WGS sequence"/>
</dbReference>
<dbReference type="EMBL" id="VTEV01000005">
    <property type="protein sequence ID" value="TYS67491.1"/>
    <property type="molecule type" value="Genomic_DNA"/>
</dbReference>
<dbReference type="Pfam" id="PF12395">
    <property type="entry name" value="DUF3658"/>
    <property type="match status" value="1"/>
</dbReference>
<reference evidence="3 4" key="1">
    <citation type="submission" date="2019-08" db="EMBL/GenBank/DDBJ databases">
        <title>Bacillus genomes from the desert of Cuatro Cienegas, Coahuila.</title>
        <authorList>
            <person name="Olmedo-Alvarez G."/>
        </authorList>
    </citation>
    <scope>NUCLEOTIDE SEQUENCE [LARGE SCALE GENOMIC DNA]</scope>
    <source>
        <strain evidence="3 4">CH28_1T</strain>
    </source>
</reference>
<dbReference type="InterPro" id="IPR014973">
    <property type="entry name" value="DUF1835"/>
</dbReference>
<evidence type="ECO:0000259" key="2">
    <source>
        <dbReference type="Pfam" id="PF12395"/>
    </source>
</evidence>